<reference evidence="6" key="1">
    <citation type="submission" date="2015-07" db="EMBL/GenBank/DDBJ databases">
        <authorList>
            <person name="Rodrigo-Torres Lidia"/>
            <person name="Arahal R.David."/>
        </authorList>
    </citation>
    <scope>NUCLEOTIDE SEQUENCE [LARGE SCALE GENOMIC DNA]</scope>
    <source>
        <strain evidence="6">CECT 4801</strain>
    </source>
</reference>
<proteinExistence type="inferred from homology"/>
<name>A0A0M6XVY5_9HYPH</name>
<evidence type="ECO:0000313" key="5">
    <source>
        <dbReference type="EMBL" id="CTQ42001.1"/>
    </source>
</evidence>
<dbReference type="SUPFAM" id="SSF51735">
    <property type="entry name" value="NAD(P)-binding Rossmann-fold domains"/>
    <property type="match status" value="1"/>
</dbReference>
<accession>A0A0M6XVY5</accession>
<dbReference type="PROSITE" id="PS00061">
    <property type="entry name" value="ADH_SHORT"/>
    <property type="match status" value="1"/>
</dbReference>
<evidence type="ECO:0000256" key="2">
    <source>
        <dbReference type="ARBA" id="ARBA00023002"/>
    </source>
</evidence>
<dbReference type="SMART" id="SM00822">
    <property type="entry name" value="PKS_KR"/>
    <property type="match status" value="1"/>
</dbReference>
<dbReference type="OrthoDB" id="335726at2"/>
<dbReference type="Gene3D" id="3.40.50.720">
    <property type="entry name" value="NAD(P)-binding Rossmann-like Domain"/>
    <property type="match status" value="1"/>
</dbReference>
<keyword evidence="6" id="KW-1185">Reference proteome</keyword>
<gene>
    <name evidence="5" type="primary">acr1</name>
    <name evidence="5" type="ORF">LAL4801_00421</name>
</gene>
<sequence>MAGETQKVIVLTGASGGIGQALAREYAGPGIYFALIARDEARLEALLKEICELGADGEISAIDIRDREALHGYLSDLDARHPVDLVIANAGVTAGLGPNRTRETNADSDRQIDVNYRGVVNTLMGLVDNMQKRRQGQLVLISSLAGMRALPDMPSYSATKAALIAYGHSLRGWLKPFGISVTIICPGFITSPMSARHNGAKPFEMPASKAAALMRRAIDRRKPFYAFPFLLAWGIRLQNLLPTKIGDLFMGGFDVTIDQDPRYRENSDR</sequence>
<evidence type="ECO:0000256" key="3">
    <source>
        <dbReference type="RuleBase" id="RU000363"/>
    </source>
</evidence>
<keyword evidence="2 5" id="KW-0560">Oxidoreductase</keyword>
<dbReference type="PANTHER" id="PTHR44196">
    <property type="entry name" value="DEHYDROGENASE/REDUCTASE SDR FAMILY MEMBER 7B"/>
    <property type="match status" value="1"/>
</dbReference>
<dbReference type="Proteomes" id="UP000048926">
    <property type="component" value="Unassembled WGS sequence"/>
</dbReference>
<dbReference type="InterPro" id="IPR020904">
    <property type="entry name" value="Sc_DH/Rdtase_CS"/>
</dbReference>
<feature type="domain" description="Ketoreductase" evidence="4">
    <location>
        <begin position="7"/>
        <end position="187"/>
    </location>
</feature>
<dbReference type="STRING" id="187304.B0E33_27990"/>
<dbReference type="InterPro" id="IPR002347">
    <property type="entry name" value="SDR_fam"/>
</dbReference>
<dbReference type="RefSeq" id="WP_055653917.1">
    <property type="nucleotide sequence ID" value="NZ_CXST01000001.1"/>
</dbReference>
<dbReference type="PANTHER" id="PTHR44196:SF1">
    <property type="entry name" value="DEHYDROGENASE_REDUCTASE SDR FAMILY MEMBER 7B"/>
    <property type="match status" value="1"/>
</dbReference>
<evidence type="ECO:0000256" key="1">
    <source>
        <dbReference type="ARBA" id="ARBA00006484"/>
    </source>
</evidence>
<dbReference type="GO" id="GO:0016020">
    <property type="term" value="C:membrane"/>
    <property type="evidence" value="ECO:0007669"/>
    <property type="project" value="TreeGrafter"/>
</dbReference>
<evidence type="ECO:0000313" key="6">
    <source>
        <dbReference type="Proteomes" id="UP000048926"/>
    </source>
</evidence>
<organism evidence="5 6">
    <name type="scientific">Roseibium aggregatum</name>
    <dbReference type="NCBI Taxonomy" id="187304"/>
    <lineage>
        <taxon>Bacteria</taxon>
        <taxon>Pseudomonadati</taxon>
        <taxon>Pseudomonadota</taxon>
        <taxon>Alphaproteobacteria</taxon>
        <taxon>Hyphomicrobiales</taxon>
        <taxon>Stappiaceae</taxon>
        <taxon>Roseibium</taxon>
    </lineage>
</organism>
<dbReference type="EC" id="1.2.1.-" evidence="5"/>
<dbReference type="EMBL" id="CXST01000001">
    <property type="protein sequence ID" value="CTQ42001.1"/>
    <property type="molecule type" value="Genomic_DNA"/>
</dbReference>
<dbReference type="InterPro" id="IPR057326">
    <property type="entry name" value="KR_dom"/>
</dbReference>
<evidence type="ECO:0000259" key="4">
    <source>
        <dbReference type="SMART" id="SM00822"/>
    </source>
</evidence>
<dbReference type="PRINTS" id="PR00081">
    <property type="entry name" value="GDHRDH"/>
</dbReference>
<protein>
    <submittedName>
        <fullName evidence="5">Fatty acyl-CoA reductase</fullName>
        <ecNumber evidence="5">1.2.1.-</ecNumber>
    </submittedName>
</protein>
<dbReference type="InterPro" id="IPR036291">
    <property type="entry name" value="NAD(P)-bd_dom_sf"/>
</dbReference>
<dbReference type="GO" id="GO:0016491">
    <property type="term" value="F:oxidoreductase activity"/>
    <property type="evidence" value="ECO:0007669"/>
    <property type="project" value="UniProtKB-KW"/>
</dbReference>
<dbReference type="AlphaFoldDB" id="A0A0M6XVY5"/>
<dbReference type="Pfam" id="PF00106">
    <property type="entry name" value="adh_short"/>
    <property type="match status" value="1"/>
</dbReference>
<comment type="similarity">
    <text evidence="1 3">Belongs to the short-chain dehydrogenases/reductases (SDR) family.</text>
</comment>
<dbReference type="PRINTS" id="PR00080">
    <property type="entry name" value="SDRFAMILY"/>
</dbReference>